<evidence type="ECO:0000313" key="2">
    <source>
        <dbReference type="EMBL" id="GMF44406.1"/>
    </source>
</evidence>
<evidence type="ECO:0000313" key="3">
    <source>
        <dbReference type="Proteomes" id="UP001165121"/>
    </source>
</evidence>
<organism evidence="2 3">
    <name type="scientific">Phytophthora fragariaefolia</name>
    <dbReference type="NCBI Taxonomy" id="1490495"/>
    <lineage>
        <taxon>Eukaryota</taxon>
        <taxon>Sar</taxon>
        <taxon>Stramenopiles</taxon>
        <taxon>Oomycota</taxon>
        <taxon>Peronosporomycetes</taxon>
        <taxon>Peronosporales</taxon>
        <taxon>Peronosporaceae</taxon>
        <taxon>Phytophthora</taxon>
    </lineage>
</organism>
<gene>
    <name evidence="2" type="ORF">Pfra01_001544400</name>
</gene>
<dbReference type="InterPro" id="IPR036397">
    <property type="entry name" value="RNaseH_sf"/>
</dbReference>
<protein>
    <submittedName>
        <fullName evidence="2">Unnamed protein product</fullName>
    </submittedName>
</protein>
<dbReference type="EMBL" id="BSXT01001671">
    <property type="protein sequence ID" value="GMF44406.1"/>
    <property type="molecule type" value="Genomic_DNA"/>
</dbReference>
<comment type="caution">
    <text evidence="2">The sequence shown here is derived from an EMBL/GenBank/DDBJ whole genome shotgun (WGS) entry which is preliminary data.</text>
</comment>
<proteinExistence type="predicted"/>
<dbReference type="InterPro" id="IPR038717">
    <property type="entry name" value="Tc1-like_DDE_dom"/>
</dbReference>
<dbReference type="Gene3D" id="3.30.420.10">
    <property type="entry name" value="Ribonuclease H-like superfamily/Ribonuclease H"/>
    <property type="match status" value="1"/>
</dbReference>
<dbReference type="OrthoDB" id="117199at2759"/>
<dbReference type="Proteomes" id="UP001165121">
    <property type="component" value="Unassembled WGS sequence"/>
</dbReference>
<sequence>MVVVVLDNAPAHRQTEERVAPHEDLEIRRLAPYSPMCNPIEGCFSVLKVHIKDALALDRDEICDRSNMTDTDGNRLTVKERTRRFLERTARRSIKYITPAVVANMELHVRGAVNAAEEMKDMVYGK</sequence>
<dbReference type="GO" id="GO:0003676">
    <property type="term" value="F:nucleic acid binding"/>
    <property type="evidence" value="ECO:0007669"/>
    <property type="project" value="InterPro"/>
</dbReference>
<accession>A0A9W6XSK9</accession>
<keyword evidence="3" id="KW-1185">Reference proteome</keyword>
<evidence type="ECO:0000259" key="1">
    <source>
        <dbReference type="Pfam" id="PF13358"/>
    </source>
</evidence>
<feature type="domain" description="Tc1-like transposase DDE" evidence="1">
    <location>
        <begin position="2"/>
        <end position="62"/>
    </location>
</feature>
<dbReference type="Pfam" id="PF13358">
    <property type="entry name" value="DDE_3"/>
    <property type="match status" value="1"/>
</dbReference>
<dbReference type="AlphaFoldDB" id="A0A9W6XSK9"/>
<reference evidence="2" key="1">
    <citation type="submission" date="2023-04" db="EMBL/GenBank/DDBJ databases">
        <title>Phytophthora fragariaefolia NBRC 109709.</title>
        <authorList>
            <person name="Ichikawa N."/>
            <person name="Sato H."/>
            <person name="Tonouchi N."/>
        </authorList>
    </citation>
    <scope>NUCLEOTIDE SEQUENCE</scope>
    <source>
        <strain evidence="2">NBRC 109709</strain>
    </source>
</reference>
<name>A0A9W6XSK9_9STRA</name>